<keyword evidence="4" id="KW-1015">Disulfide bond</keyword>
<evidence type="ECO:0000313" key="6">
    <source>
        <dbReference type="Proteomes" id="UP000603627"/>
    </source>
</evidence>
<proteinExistence type="inferred from homology"/>
<keyword evidence="3" id="KW-0964">Secreted</keyword>
<protein>
    <submittedName>
        <fullName evidence="5">MSMB protein</fullName>
    </submittedName>
</protein>
<dbReference type="PANTHER" id="PTHR10500:SF7">
    <property type="entry name" value="BETA-MICROSEMINOPROTEIN"/>
    <property type="match status" value="1"/>
</dbReference>
<organism evidence="5 6">
    <name type="scientific">Calcarius ornatus</name>
    <name type="common">Chestnut-collared longspur</name>
    <dbReference type="NCBI Taxonomy" id="198940"/>
    <lineage>
        <taxon>Eukaryota</taxon>
        <taxon>Metazoa</taxon>
        <taxon>Chordata</taxon>
        <taxon>Craniata</taxon>
        <taxon>Vertebrata</taxon>
        <taxon>Euteleostomi</taxon>
        <taxon>Archelosauria</taxon>
        <taxon>Archosauria</taxon>
        <taxon>Dinosauria</taxon>
        <taxon>Saurischia</taxon>
        <taxon>Theropoda</taxon>
        <taxon>Coelurosauria</taxon>
        <taxon>Aves</taxon>
        <taxon>Neognathae</taxon>
        <taxon>Neoaves</taxon>
        <taxon>Telluraves</taxon>
        <taxon>Australaves</taxon>
        <taxon>Passeriformes</taxon>
        <taxon>Passeroidea</taxon>
        <taxon>Fringillidae</taxon>
        <taxon>Emberizinae</taxon>
        <taxon>Emberizini</taxon>
        <taxon>Calcarius</taxon>
    </lineage>
</organism>
<dbReference type="PANTHER" id="PTHR10500">
    <property type="entry name" value="BETA-MICROSEMINOPROTEIN"/>
    <property type="match status" value="1"/>
</dbReference>
<dbReference type="EMBL" id="WBNL01000316">
    <property type="protein sequence ID" value="NXE64817.1"/>
    <property type="molecule type" value="Genomic_DNA"/>
</dbReference>
<keyword evidence="6" id="KW-1185">Reference proteome</keyword>
<dbReference type="Pfam" id="PF05825">
    <property type="entry name" value="PSP94"/>
    <property type="match status" value="1"/>
</dbReference>
<sequence>GCIMNGKLYPLGHIERTEDCYRCDCWEGAMRCCALYFTPVSYDEKKCKFVFNKKRCRYDLVQKDPSQPCPSVSAV</sequence>
<dbReference type="AlphaFoldDB" id="A0A851ZV60"/>
<comment type="caution">
    <text evidence="5">The sequence shown here is derived from an EMBL/GenBank/DDBJ whole genome shotgun (WGS) entry which is preliminary data.</text>
</comment>
<evidence type="ECO:0000256" key="2">
    <source>
        <dbReference type="ARBA" id="ARBA00010352"/>
    </source>
</evidence>
<evidence type="ECO:0000256" key="1">
    <source>
        <dbReference type="ARBA" id="ARBA00004613"/>
    </source>
</evidence>
<accession>A0A851ZV60</accession>
<dbReference type="InterPro" id="IPR008735">
    <property type="entry name" value="PSP94"/>
</dbReference>
<feature type="non-terminal residue" evidence="5">
    <location>
        <position position="1"/>
    </location>
</feature>
<evidence type="ECO:0000256" key="4">
    <source>
        <dbReference type="ARBA" id="ARBA00023157"/>
    </source>
</evidence>
<dbReference type="Gene3D" id="2.20.25.590">
    <property type="match status" value="1"/>
</dbReference>
<reference evidence="5" key="1">
    <citation type="submission" date="2019-09" db="EMBL/GenBank/DDBJ databases">
        <title>Bird 10,000 Genomes (B10K) Project - Family phase.</title>
        <authorList>
            <person name="Zhang G."/>
        </authorList>
    </citation>
    <scope>NUCLEOTIDE SEQUENCE</scope>
    <source>
        <strain evidence="5">B10K-DU-015-28</strain>
        <tissue evidence="5">Muscle</tissue>
    </source>
</reference>
<name>A0A851ZV60_CALOR</name>
<dbReference type="GO" id="GO:0005576">
    <property type="term" value="C:extracellular region"/>
    <property type="evidence" value="ECO:0007669"/>
    <property type="project" value="UniProtKB-SubCell"/>
</dbReference>
<evidence type="ECO:0000256" key="3">
    <source>
        <dbReference type="ARBA" id="ARBA00022525"/>
    </source>
</evidence>
<dbReference type="Proteomes" id="UP000603627">
    <property type="component" value="Unassembled WGS sequence"/>
</dbReference>
<dbReference type="Gene3D" id="2.10.70.10">
    <property type="entry name" value="Complement Module, domain 1"/>
    <property type="match status" value="1"/>
</dbReference>
<feature type="non-terminal residue" evidence="5">
    <location>
        <position position="75"/>
    </location>
</feature>
<comment type="similarity">
    <text evidence="2">Belongs to the beta-microseminoprotein family.</text>
</comment>
<comment type="subcellular location">
    <subcellularLocation>
        <location evidence="1">Secreted</location>
    </subcellularLocation>
</comment>
<gene>
    <name evidence="5" type="primary">Msmb_0</name>
    <name evidence="5" type="ORF">CALORN_R05031</name>
</gene>
<evidence type="ECO:0000313" key="5">
    <source>
        <dbReference type="EMBL" id="NXE64817.1"/>
    </source>
</evidence>